<comment type="caution">
    <text evidence="4">The sequence shown here is derived from an EMBL/GenBank/DDBJ whole genome shotgun (WGS) entry which is preliminary data.</text>
</comment>
<keyword evidence="1 2" id="KW-0344">Guanine-nucleotide releasing factor</keyword>
<evidence type="ECO:0000313" key="5">
    <source>
        <dbReference type="Proteomes" id="UP001177140"/>
    </source>
</evidence>
<evidence type="ECO:0000256" key="1">
    <source>
        <dbReference type="ARBA" id="ARBA00022658"/>
    </source>
</evidence>
<evidence type="ECO:0000256" key="2">
    <source>
        <dbReference type="PROSITE-ProRule" id="PRU00663"/>
    </source>
</evidence>
<sequence length="145" mass="16213">MVLKAHEHEKRAAKKWKSFSAKVILEIKRGKSSSKHKQVHNISESEDYCTIDYSDFDNPNYCLINCCSLNKSDFNDSNKIPKVEKPQAVKLPEIKESPKMKPDRISDVEMIKERFAKLLLGEDMSGGGKGVSSALALSNAITNLA</sequence>
<feature type="non-terminal residue" evidence="4">
    <location>
        <position position="145"/>
    </location>
</feature>
<dbReference type="PANTHER" id="PTHR33101:SF10">
    <property type="entry name" value="ROP GUANINE NUCLEOTIDE EXCHANGE FACTOR 12"/>
    <property type="match status" value="1"/>
</dbReference>
<dbReference type="PANTHER" id="PTHR33101">
    <property type="entry name" value="ROP GUANINE NUCLEOTIDE EXCHANGE FACTOR 1"/>
    <property type="match status" value="1"/>
</dbReference>
<dbReference type="InterPro" id="IPR005512">
    <property type="entry name" value="PRONE_dom"/>
</dbReference>
<dbReference type="Pfam" id="PF03759">
    <property type="entry name" value="PRONE"/>
    <property type="match status" value="1"/>
</dbReference>
<dbReference type="Gene3D" id="1.20.58.2010">
    <property type="entry name" value="PRONE domain, subdomain 1"/>
    <property type="match status" value="1"/>
</dbReference>
<dbReference type="EMBL" id="JAJJMA010033949">
    <property type="protein sequence ID" value="MCL7024389.1"/>
    <property type="molecule type" value="Genomic_DNA"/>
</dbReference>
<dbReference type="PROSITE" id="PS51334">
    <property type="entry name" value="PRONE"/>
    <property type="match status" value="1"/>
</dbReference>
<name>A0AA41RU51_PAPNU</name>
<accession>A0AA41RU51</accession>
<protein>
    <recommendedName>
        <fullName evidence="3">PRONE domain-containing protein</fullName>
    </recommendedName>
</protein>
<feature type="domain" description="PRONE" evidence="3">
    <location>
        <begin position="98"/>
        <end position="145"/>
    </location>
</feature>
<evidence type="ECO:0000313" key="4">
    <source>
        <dbReference type="EMBL" id="MCL7024389.1"/>
    </source>
</evidence>
<gene>
    <name evidence="4" type="ORF">MKW94_025739</name>
</gene>
<evidence type="ECO:0000259" key="3">
    <source>
        <dbReference type="PROSITE" id="PS51334"/>
    </source>
</evidence>
<dbReference type="GO" id="GO:0005085">
    <property type="term" value="F:guanyl-nucleotide exchange factor activity"/>
    <property type="evidence" value="ECO:0007669"/>
    <property type="project" value="UniProtKB-UniRule"/>
</dbReference>
<keyword evidence="5" id="KW-1185">Reference proteome</keyword>
<dbReference type="InterPro" id="IPR038937">
    <property type="entry name" value="RopGEF"/>
</dbReference>
<dbReference type="AlphaFoldDB" id="A0AA41RU51"/>
<proteinExistence type="predicted"/>
<organism evidence="4 5">
    <name type="scientific">Papaver nudicaule</name>
    <name type="common">Iceland poppy</name>
    <dbReference type="NCBI Taxonomy" id="74823"/>
    <lineage>
        <taxon>Eukaryota</taxon>
        <taxon>Viridiplantae</taxon>
        <taxon>Streptophyta</taxon>
        <taxon>Embryophyta</taxon>
        <taxon>Tracheophyta</taxon>
        <taxon>Spermatophyta</taxon>
        <taxon>Magnoliopsida</taxon>
        <taxon>Ranunculales</taxon>
        <taxon>Papaveraceae</taxon>
        <taxon>Papaveroideae</taxon>
        <taxon>Papaver</taxon>
    </lineage>
</organism>
<reference evidence="4" key="1">
    <citation type="submission" date="2022-03" db="EMBL/GenBank/DDBJ databases">
        <title>A functionally conserved STORR gene fusion in Papaver species that diverged 16.8 million years ago.</title>
        <authorList>
            <person name="Catania T."/>
        </authorList>
    </citation>
    <scope>NUCLEOTIDE SEQUENCE</scope>
    <source>
        <strain evidence="4">S-191538</strain>
    </source>
</reference>
<dbReference type="Proteomes" id="UP001177140">
    <property type="component" value="Unassembled WGS sequence"/>
</dbReference>